<accession>A0A8S3QL95</accession>
<keyword evidence="4" id="KW-1185">Reference proteome</keyword>
<dbReference type="EMBL" id="CAJPWZ010000515">
    <property type="protein sequence ID" value="CAG2195321.1"/>
    <property type="molecule type" value="Genomic_DNA"/>
</dbReference>
<dbReference type="AlphaFoldDB" id="A0A8S3QL95"/>
<dbReference type="SUPFAM" id="SSF53474">
    <property type="entry name" value="alpha/beta-Hydrolases"/>
    <property type="match status" value="1"/>
</dbReference>
<feature type="domain" description="Arb2" evidence="2">
    <location>
        <begin position="23"/>
        <end position="269"/>
    </location>
</feature>
<proteinExistence type="predicted"/>
<dbReference type="InterPro" id="IPR053858">
    <property type="entry name" value="Arb2_dom"/>
</dbReference>
<dbReference type="PANTHER" id="PTHR21357">
    <property type="entry name" value="FAM172 FAMILY PROTEIN HOMOLOG CG10038"/>
    <property type="match status" value="1"/>
</dbReference>
<dbReference type="InterPro" id="IPR029058">
    <property type="entry name" value="AB_hydrolase_fold"/>
</dbReference>
<dbReference type="Pfam" id="PF22749">
    <property type="entry name" value="Arb2"/>
    <property type="match status" value="1"/>
</dbReference>
<dbReference type="InterPro" id="IPR048263">
    <property type="entry name" value="Arb2"/>
</dbReference>
<reference evidence="3" key="1">
    <citation type="submission" date="2021-03" db="EMBL/GenBank/DDBJ databases">
        <authorList>
            <person name="Bekaert M."/>
        </authorList>
    </citation>
    <scope>NUCLEOTIDE SEQUENCE</scope>
</reference>
<evidence type="ECO:0000259" key="2">
    <source>
        <dbReference type="Pfam" id="PF22749"/>
    </source>
</evidence>
<protein>
    <submittedName>
        <fullName evidence="3">FAM172 family protein homolog CG10038,Cotranscriptional regulator FAM172A,Cotranscriptional regulator FAM172A homolog</fullName>
    </submittedName>
</protein>
<evidence type="ECO:0000313" key="3">
    <source>
        <dbReference type="EMBL" id="CAG2195321.1"/>
    </source>
</evidence>
<comment type="caution">
    <text evidence="3">The sequence shown here is derived from an EMBL/GenBank/DDBJ whole genome shotgun (WGS) entry which is preliminary data.</text>
</comment>
<evidence type="ECO:0000256" key="1">
    <source>
        <dbReference type="SAM" id="MobiDB-lite"/>
    </source>
</evidence>
<dbReference type="OrthoDB" id="421951at2759"/>
<dbReference type="Proteomes" id="UP000683360">
    <property type="component" value="Unassembled WGS sequence"/>
</dbReference>
<feature type="region of interest" description="Disordered" evidence="1">
    <location>
        <begin position="317"/>
        <end position="418"/>
    </location>
</feature>
<evidence type="ECO:0000313" key="4">
    <source>
        <dbReference type="Proteomes" id="UP000683360"/>
    </source>
</evidence>
<feature type="compositionally biased region" description="Polar residues" evidence="1">
    <location>
        <begin position="342"/>
        <end position="375"/>
    </location>
</feature>
<feature type="compositionally biased region" description="Basic and acidic residues" evidence="1">
    <location>
        <begin position="406"/>
        <end position="418"/>
    </location>
</feature>
<dbReference type="GO" id="GO:0031048">
    <property type="term" value="P:regulatory ncRNA-mediated heterochromatin formation"/>
    <property type="evidence" value="ECO:0007669"/>
    <property type="project" value="TreeGrafter"/>
</dbReference>
<dbReference type="GO" id="GO:0035197">
    <property type="term" value="F:siRNA binding"/>
    <property type="evidence" value="ECO:0007669"/>
    <property type="project" value="TreeGrafter"/>
</dbReference>
<dbReference type="PANTHER" id="PTHR21357:SF4">
    <property type="entry name" value="FAM172 FAMILY PROTEIN HOMOLOG CG10038"/>
    <property type="match status" value="1"/>
</dbReference>
<organism evidence="3 4">
    <name type="scientific">Mytilus edulis</name>
    <name type="common">Blue mussel</name>
    <dbReference type="NCBI Taxonomy" id="6550"/>
    <lineage>
        <taxon>Eukaryota</taxon>
        <taxon>Metazoa</taxon>
        <taxon>Spiralia</taxon>
        <taxon>Lophotrochozoa</taxon>
        <taxon>Mollusca</taxon>
        <taxon>Bivalvia</taxon>
        <taxon>Autobranchia</taxon>
        <taxon>Pteriomorphia</taxon>
        <taxon>Mytilida</taxon>
        <taxon>Mytiloidea</taxon>
        <taxon>Mytilidae</taxon>
        <taxon>Mytilinae</taxon>
        <taxon>Mytilus</taxon>
    </lineage>
</organism>
<gene>
    <name evidence="3" type="ORF">MEDL_10307</name>
</gene>
<name>A0A8S3QL95_MYTED</name>
<sequence>MGNFYSFLRKKMFEDEEEADYDFPTTLGGFGYHFNEDGQLRNIETGNGFNFVEKEDNHRYNQKRYEAIGDIITDYVYELLEKEGLERVSIPVDAEADDPTSFFFQSKDAQSNPDKLLILIHGSGPVKAGQWARRLIMNDCLASGTQLPYIKWAMSNGYGVIVANTNINTAKVGKTKKKIRGSESPEKHTTYLWETFVQPAHAKNIAIVAHSYGGVCVLNLVNTFLKQFKERVFAMAFTDSVHSFQHQETTEETVSFFVERGVNWASSYDKLDTKLKTHVDYTPTLSAGTDKHELTSYTSMKSIFKFITKKYCEQTGTPLPEGFDDTPEEADENNSSKDTENLETPMSQDMTEDSQMSQDANEESQMSQDTESQETSELKDANKEGTMSQETVPSEDKKQTSQTSQDGKETKDNVKSEL</sequence>
<feature type="compositionally biased region" description="Acidic residues" evidence="1">
    <location>
        <begin position="322"/>
        <end position="332"/>
    </location>
</feature>
<dbReference type="GO" id="GO:0005634">
    <property type="term" value="C:nucleus"/>
    <property type="evidence" value="ECO:0007669"/>
    <property type="project" value="TreeGrafter"/>
</dbReference>